<dbReference type="AlphaFoldDB" id="A0A1X7IBG5"/>
<dbReference type="InterPro" id="IPR007627">
    <property type="entry name" value="RNA_pol_sigma70_r2"/>
</dbReference>
<dbReference type="SUPFAM" id="SSF88946">
    <property type="entry name" value="Sigma2 domain of RNA polymerase sigma factors"/>
    <property type="match status" value="1"/>
</dbReference>
<evidence type="ECO:0000256" key="4">
    <source>
        <dbReference type="ARBA" id="ARBA00023163"/>
    </source>
</evidence>
<keyword evidence="4" id="KW-0804">Transcription</keyword>
<evidence type="ECO:0000256" key="2">
    <source>
        <dbReference type="ARBA" id="ARBA00023015"/>
    </source>
</evidence>
<dbReference type="EMBL" id="FXAU01000001">
    <property type="protein sequence ID" value="SMG11963.1"/>
    <property type="molecule type" value="Genomic_DNA"/>
</dbReference>
<dbReference type="NCBIfam" id="TIGR02937">
    <property type="entry name" value="sigma70-ECF"/>
    <property type="match status" value="1"/>
</dbReference>
<dbReference type="InterPro" id="IPR039425">
    <property type="entry name" value="RNA_pol_sigma-70-like"/>
</dbReference>
<dbReference type="PANTHER" id="PTHR43133">
    <property type="entry name" value="RNA POLYMERASE ECF-TYPE SIGMA FACTO"/>
    <property type="match status" value="1"/>
</dbReference>
<dbReference type="Pfam" id="PF04542">
    <property type="entry name" value="Sigma70_r2"/>
    <property type="match status" value="1"/>
</dbReference>
<proteinExistence type="inferred from homology"/>
<comment type="similarity">
    <text evidence="1">Belongs to the sigma-70 factor family. ECF subfamily.</text>
</comment>
<dbReference type="Pfam" id="PF08281">
    <property type="entry name" value="Sigma70_r4_2"/>
    <property type="match status" value="1"/>
</dbReference>
<dbReference type="SUPFAM" id="SSF88659">
    <property type="entry name" value="Sigma3 and sigma4 domains of RNA polymerase sigma factors"/>
    <property type="match status" value="1"/>
</dbReference>
<dbReference type="GO" id="GO:0003677">
    <property type="term" value="F:DNA binding"/>
    <property type="evidence" value="ECO:0007669"/>
    <property type="project" value="InterPro"/>
</dbReference>
<evidence type="ECO:0000259" key="6">
    <source>
        <dbReference type="Pfam" id="PF08281"/>
    </source>
</evidence>
<protein>
    <submittedName>
        <fullName evidence="7">RNA polymerase sigma-70 factor, ECF subfamily</fullName>
    </submittedName>
</protein>
<dbReference type="OrthoDB" id="679904at2"/>
<dbReference type="STRING" id="561061.SAMN05660862_0651"/>
<name>A0A1X7IBG5_9SPHI</name>
<dbReference type="InterPro" id="IPR013324">
    <property type="entry name" value="RNA_pol_sigma_r3/r4-like"/>
</dbReference>
<dbReference type="Proteomes" id="UP000192980">
    <property type="component" value="Unassembled WGS sequence"/>
</dbReference>
<gene>
    <name evidence="7" type="ORF">SAMN05660862_0651</name>
</gene>
<dbReference type="GO" id="GO:0016987">
    <property type="term" value="F:sigma factor activity"/>
    <property type="evidence" value="ECO:0007669"/>
    <property type="project" value="UniProtKB-KW"/>
</dbReference>
<dbReference type="Gene3D" id="1.10.10.10">
    <property type="entry name" value="Winged helix-like DNA-binding domain superfamily/Winged helix DNA-binding domain"/>
    <property type="match status" value="1"/>
</dbReference>
<organism evidence="7 8">
    <name type="scientific">Sphingobacterium psychroaquaticum</name>
    <dbReference type="NCBI Taxonomy" id="561061"/>
    <lineage>
        <taxon>Bacteria</taxon>
        <taxon>Pseudomonadati</taxon>
        <taxon>Bacteroidota</taxon>
        <taxon>Sphingobacteriia</taxon>
        <taxon>Sphingobacteriales</taxon>
        <taxon>Sphingobacteriaceae</taxon>
        <taxon>Sphingobacterium</taxon>
    </lineage>
</organism>
<keyword evidence="2" id="KW-0805">Transcription regulation</keyword>
<accession>A0A1X7IBG5</accession>
<dbReference type="PANTHER" id="PTHR43133:SF46">
    <property type="entry name" value="RNA POLYMERASE SIGMA-70 FACTOR ECF SUBFAMILY"/>
    <property type="match status" value="1"/>
</dbReference>
<dbReference type="Gene3D" id="1.10.1740.10">
    <property type="match status" value="1"/>
</dbReference>
<evidence type="ECO:0000256" key="1">
    <source>
        <dbReference type="ARBA" id="ARBA00010641"/>
    </source>
</evidence>
<evidence type="ECO:0000256" key="3">
    <source>
        <dbReference type="ARBA" id="ARBA00023082"/>
    </source>
</evidence>
<keyword evidence="8" id="KW-1185">Reference proteome</keyword>
<keyword evidence="3" id="KW-0731">Sigma factor</keyword>
<dbReference type="InterPro" id="IPR013249">
    <property type="entry name" value="RNA_pol_sigma70_r4_t2"/>
</dbReference>
<evidence type="ECO:0000313" key="8">
    <source>
        <dbReference type="Proteomes" id="UP000192980"/>
    </source>
</evidence>
<evidence type="ECO:0000313" key="7">
    <source>
        <dbReference type="EMBL" id="SMG11963.1"/>
    </source>
</evidence>
<dbReference type="InterPro" id="IPR036388">
    <property type="entry name" value="WH-like_DNA-bd_sf"/>
</dbReference>
<feature type="domain" description="RNA polymerase sigma-70 region 2" evidence="5">
    <location>
        <begin position="34"/>
        <end position="94"/>
    </location>
</feature>
<feature type="domain" description="RNA polymerase sigma factor 70 region 4 type 2" evidence="6">
    <location>
        <begin position="128"/>
        <end position="176"/>
    </location>
</feature>
<evidence type="ECO:0000259" key="5">
    <source>
        <dbReference type="Pfam" id="PF04542"/>
    </source>
</evidence>
<dbReference type="InterPro" id="IPR014284">
    <property type="entry name" value="RNA_pol_sigma-70_dom"/>
</dbReference>
<dbReference type="InterPro" id="IPR013325">
    <property type="entry name" value="RNA_pol_sigma_r2"/>
</dbReference>
<sequence>MNRSHTNLEPHYLVRFKDGDPAAFTYFFYTYWEELYTVAYRHLRDTDQSKDIVQEVYIHIWEKRHLLKDDYTTLRPYLHKAVKNKVLNYYATERVRKEVLDNMFARMDVLQLLDTGSLAHYQALEVVVDKAVARLPKLMQAVYLMRSDNHSIQQIAKDLNLAEQTVKNYLSDAKKILKKELTQRFNEQDTMTVMFITTVTLHHFLT</sequence>
<reference evidence="7 8" key="1">
    <citation type="submission" date="2017-04" db="EMBL/GenBank/DDBJ databases">
        <authorList>
            <person name="Afonso C.L."/>
            <person name="Miller P.J."/>
            <person name="Scott M.A."/>
            <person name="Spackman E."/>
            <person name="Goraichik I."/>
            <person name="Dimitrov K.M."/>
            <person name="Suarez D.L."/>
            <person name="Swayne D.E."/>
        </authorList>
    </citation>
    <scope>NUCLEOTIDE SEQUENCE [LARGE SCALE GENOMIC DNA]</scope>
    <source>
        <strain evidence="7 8">DSM 22418</strain>
    </source>
</reference>
<dbReference type="RefSeq" id="WP_085471512.1">
    <property type="nucleotide sequence ID" value="NZ_FXAU01000001.1"/>
</dbReference>
<dbReference type="GO" id="GO:0006352">
    <property type="term" value="P:DNA-templated transcription initiation"/>
    <property type="evidence" value="ECO:0007669"/>
    <property type="project" value="InterPro"/>
</dbReference>